<dbReference type="Proteomes" id="UP000789901">
    <property type="component" value="Unassembled WGS sequence"/>
</dbReference>
<comment type="caution">
    <text evidence="1">The sequence shown here is derived from an EMBL/GenBank/DDBJ whole genome shotgun (WGS) entry which is preliminary data.</text>
</comment>
<organism evidence="1 2">
    <name type="scientific">Gigaspora margarita</name>
    <dbReference type="NCBI Taxonomy" id="4874"/>
    <lineage>
        <taxon>Eukaryota</taxon>
        <taxon>Fungi</taxon>
        <taxon>Fungi incertae sedis</taxon>
        <taxon>Mucoromycota</taxon>
        <taxon>Glomeromycotina</taxon>
        <taxon>Glomeromycetes</taxon>
        <taxon>Diversisporales</taxon>
        <taxon>Gigasporaceae</taxon>
        <taxon>Gigaspora</taxon>
    </lineage>
</organism>
<proteinExistence type="predicted"/>
<evidence type="ECO:0000313" key="2">
    <source>
        <dbReference type="Proteomes" id="UP000789901"/>
    </source>
</evidence>
<gene>
    <name evidence="1" type="ORF">GMARGA_LOCUS18357</name>
</gene>
<protein>
    <submittedName>
        <fullName evidence="1">3343_t:CDS:1</fullName>
    </submittedName>
</protein>
<keyword evidence="2" id="KW-1185">Reference proteome</keyword>
<reference evidence="1 2" key="1">
    <citation type="submission" date="2021-06" db="EMBL/GenBank/DDBJ databases">
        <authorList>
            <person name="Kallberg Y."/>
            <person name="Tangrot J."/>
            <person name="Rosling A."/>
        </authorList>
    </citation>
    <scope>NUCLEOTIDE SEQUENCE [LARGE SCALE GENOMIC DNA]</scope>
    <source>
        <strain evidence="1 2">120-4 pot B 10/14</strain>
    </source>
</reference>
<feature type="non-terminal residue" evidence="1">
    <location>
        <position position="1"/>
    </location>
</feature>
<name>A0ABN7VGY5_GIGMA</name>
<accession>A0ABN7VGY5</accession>
<dbReference type="EMBL" id="CAJVQB010014601">
    <property type="protein sequence ID" value="CAG8769453.1"/>
    <property type="molecule type" value="Genomic_DNA"/>
</dbReference>
<sequence>PEVLFFPIALIYNKVLQTSLDLPFDIKSPNSQYVLKTVYLQSAFINNFNDSTPIQDPK</sequence>
<evidence type="ECO:0000313" key="1">
    <source>
        <dbReference type="EMBL" id="CAG8769453.1"/>
    </source>
</evidence>